<dbReference type="PRINTS" id="PR00313">
    <property type="entry name" value="CABNDNGRPT"/>
</dbReference>
<dbReference type="AlphaFoldDB" id="A0A8J8B8G4"/>
<dbReference type="Proteomes" id="UP000681356">
    <property type="component" value="Unassembled WGS sequence"/>
</dbReference>
<dbReference type="RefSeq" id="WP_212535095.1">
    <property type="nucleotide sequence ID" value="NZ_JAGTUU010000001.1"/>
</dbReference>
<comment type="caution">
    <text evidence="4">The sequence shown here is derived from an EMBL/GenBank/DDBJ whole genome shotgun (WGS) entry which is preliminary data.</text>
</comment>
<dbReference type="InterPro" id="IPR018511">
    <property type="entry name" value="Hemolysin-typ_Ca-bd_CS"/>
</dbReference>
<dbReference type="Pfam" id="PF00353">
    <property type="entry name" value="HemolysinCabind"/>
    <property type="match status" value="3"/>
</dbReference>
<dbReference type="PANTHER" id="PTHR38340:SF1">
    <property type="entry name" value="S-LAYER PROTEIN"/>
    <property type="match status" value="1"/>
</dbReference>
<gene>
    <name evidence="4" type="ORF">KB874_03240</name>
</gene>
<sequence length="321" mass="33686">MPRIHFEPGIQPAVSVIPVYFQRLLDRATLEGASGPPDTWRFSDGALDYHVRIETLITEEVGGRTVIAGGTITALRANIVVPDYDVTISDLSLDVAELRAAQATDTATPSGAVIRLLLEQDWTWIDNYSSTTLDGTSTEPASGQRIALLGHDRVFLREGNDRFWLATGDDFAAGQRGDDSLAGEEGADTLFGNRGRDTLEGGAGDDRLFGGRAADSLVGGTGNDLLLGGGGADWLEGGAGDDTLRGGADADDFVFRAVGSDGDADVIRDFLPGTDRLHLFGTAGASLKAQGADTLVTWEGGTILLEGVADALLGRDILILA</sequence>
<keyword evidence="5" id="KW-1185">Reference proteome</keyword>
<dbReference type="PANTHER" id="PTHR38340">
    <property type="entry name" value="S-LAYER PROTEIN"/>
    <property type="match status" value="1"/>
</dbReference>
<evidence type="ECO:0000256" key="3">
    <source>
        <dbReference type="SAM" id="MobiDB-lite"/>
    </source>
</evidence>
<evidence type="ECO:0000313" key="4">
    <source>
        <dbReference type="EMBL" id="MBS0123138.1"/>
    </source>
</evidence>
<feature type="region of interest" description="Disordered" evidence="3">
    <location>
        <begin position="175"/>
        <end position="196"/>
    </location>
</feature>
<dbReference type="PROSITE" id="PS00330">
    <property type="entry name" value="HEMOLYSIN_CALCIUM"/>
    <property type="match status" value="2"/>
</dbReference>
<dbReference type="InterPro" id="IPR001343">
    <property type="entry name" value="Hemolysn_Ca-bd"/>
</dbReference>
<dbReference type="Gene3D" id="2.150.10.10">
    <property type="entry name" value="Serralysin-like metalloprotease, C-terminal"/>
    <property type="match status" value="2"/>
</dbReference>
<protein>
    <recommendedName>
        <fullName evidence="6">Calcium-binding protein</fullName>
    </recommendedName>
</protein>
<accession>A0A8J8B8G4</accession>
<dbReference type="GO" id="GO:0005509">
    <property type="term" value="F:calcium ion binding"/>
    <property type="evidence" value="ECO:0007669"/>
    <property type="project" value="InterPro"/>
</dbReference>
<keyword evidence="2" id="KW-0964">Secreted</keyword>
<dbReference type="SUPFAM" id="SSF51120">
    <property type="entry name" value="beta-Roll"/>
    <property type="match status" value="1"/>
</dbReference>
<dbReference type="GO" id="GO:0005576">
    <property type="term" value="C:extracellular region"/>
    <property type="evidence" value="ECO:0007669"/>
    <property type="project" value="UniProtKB-SubCell"/>
</dbReference>
<proteinExistence type="predicted"/>
<evidence type="ECO:0000256" key="1">
    <source>
        <dbReference type="ARBA" id="ARBA00004613"/>
    </source>
</evidence>
<reference evidence="4" key="1">
    <citation type="submission" date="2021-04" db="EMBL/GenBank/DDBJ databases">
        <authorList>
            <person name="Yoon J."/>
        </authorList>
    </citation>
    <scope>NUCLEOTIDE SEQUENCE</scope>
    <source>
        <strain evidence="4">KMU-90</strain>
    </source>
</reference>
<dbReference type="InterPro" id="IPR050557">
    <property type="entry name" value="RTX_toxin/Mannuronan_C5-epim"/>
</dbReference>
<evidence type="ECO:0000313" key="5">
    <source>
        <dbReference type="Proteomes" id="UP000681356"/>
    </source>
</evidence>
<dbReference type="InterPro" id="IPR011049">
    <property type="entry name" value="Serralysin-like_metalloprot_C"/>
</dbReference>
<comment type="subcellular location">
    <subcellularLocation>
        <location evidence="1">Secreted</location>
    </subcellularLocation>
</comment>
<evidence type="ECO:0000256" key="2">
    <source>
        <dbReference type="ARBA" id="ARBA00022525"/>
    </source>
</evidence>
<dbReference type="EMBL" id="JAGTUU010000001">
    <property type="protein sequence ID" value="MBS0123138.1"/>
    <property type="molecule type" value="Genomic_DNA"/>
</dbReference>
<evidence type="ECO:0008006" key="6">
    <source>
        <dbReference type="Google" id="ProtNLM"/>
    </source>
</evidence>
<name>A0A8J8B8G4_9RHOB</name>
<organism evidence="4 5">
    <name type="scientific">Thetidibacter halocola</name>
    <dbReference type="NCBI Taxonomy" id="2827239"/>
    <lineage>
        <taxon>Bacteria</taxon>
        <taxon>Pseudomonadati</taxon>
        <taxon>Pseudomonadota</taxon>
        <taxon>Alphaproteobacteria</taxon>
        <taxon>Rhodobacterales</taxon>
        <taxon>Roseobacteraceae</taxon>
        <taxon>Thetidibacter</taxon>
    </lineage>
</organism>